<feature type="compositionally biased region" description="Polar residues" evidence="1">
    <location>
        <begin position="944"/>
        <end position="959"/>
    </location>
</feature>
<feature type="compositionally biased region" description="Low complexity" evidence="1">
    <location>
        <begin position="778"/>
        <end position="788"/>
    </location>
</feature>
<proteinExistence type="predicted"/>
<feature type="compositionally biased region" description="Low complexity" evidence="1">
    <location>
        <begin position="971"/>
        <end position="985"/>
    </location>
</feature>
<organism evidence="2 3">
    <name type="scientific">Effrenium voratum</name>
    <dbReference type="NCBI Taxonomy" id="2562239"/>
    <lineage>
        <taxon>Eukaryota</taxon>
        <taxon>Sar</taxon>
        <taxon>Alveolata</taxon>
        <taxon>Dinophyceae</taxon>
        <taxon>Suessiales</taxon>
        <taxon>Symbiodiniaceae</taxon>
        <taxon>Effrenium</taxon>
    </lineage>
</organism>
<comment type="caution">
    <text evidence="2">The sequence shown here is derived from an EMBL/GenBank/DDBJ whole genome shotgun (WGS) entry which is preliminary data.</text>
</comment>
<feature type="region of interest" description="Disordered" evidence="1">
    <location>
        <begin position="318"/>
        <end position="339"/>
    </location>
</feature>
<feature type="compositionally biased region" description="Basic and acidic residues" evidence="1">
    <location>
        <begin position="321"/>
        <end position="330"/>
    </location>
</feature>
<evidence type="ECO:0000313" key="2">
    <source>
        <dbReference type="EMBL" id="CAJ1403037.1"/>
    </source>
</evidence>
<feature type="compositionally biased region" description="Acidic residues" evidence="1">
    <location>
        <begin position="205"/>
        <end position="214"/>
    </location>
</feature>
<accession>A0AA36JB94</accession>
<protein>
    <submittedName>
        <fullName evidence="2">Uncharacterized protein</fullName>
    </submittedName>
</protein>
<feature type="compositionally biased region" description="Basic and acidic residues" evidence="1">
    <location>
        <begin position="654"/>
        <end position="685"/>
    </location>
</feature>
<feature type="region of interest" description="Disordered" evidence="1">
    <location>
        <begin position="610"/>
        <end position="929"/>
    </location>
</feature>
<feature type="compositionally biased region" description="Basic residues" evidence="1">
    <location>
        <begin position="629"/>
        <end position="640"/>
    </location>
</feature>
<feature type="region of interest" description="Disordered" evidence="1">
    <location>
        <begin position="944"/>
        <end position="992"/>
    </location>
</feature>
<evidence type="ECO:0000256" key="1">
    <source>
        <dbReference type="SAM" id="MobiDB-lite"/>
    </source>
</evidence>
<sequence>MEDDNVHDFKLVENKTFLEYLPICRAGRSASCPGRLNRTGSVECLLPASRELVRRRKQNRVVAKTFRSLAKERPQLALPSQLCFPAAVPMMWPHCHLCLPGEPVKRRRQNRALAKSIRKLAKEAPPQTRTNNPPAEAAQPIVVPVMDVQACPAADTRIKTLPEGTLRSVPSYAKAGSNETLASTQCSLEDAECTESPPHDREPEESFSDSDDSADVIPPPLPLQEHVTREEEQLPKEQSAGSDELKPLEEEKAVCRIARLWRQHVRERPGQDLADRLAASAEYRKWVREAKLELKPEEALPSFTEVWVELNKPLKVPAPKGRKELKERSKSRSRRPARAKWHTARETLELLLSSLKLLKEKSSDGRAVHSGELLDAMRRRRPSFAIKETPFQRLNSLLQLAAQDAWVLMNSSGRNTSVKILNLPRGSSQSVARLADSWAGQERIVLEPAGRPVLKEPRVCSLALKPAPTADPLAEFAAEGSITYLREQEASGLVARHDLRPVTPERSRRAVLAPAKSGRVDCLQMFDEALQDLCEGGLKSDLPIFASVILKKMQQRFADAMLNLSSRDFSDLLDEADRKGLIKVSRRRGKEDAITWVKYRYHLLTRREENRRGEHPERERRTRRDRSPARVKRRRSRSRKRDLQASQHRRPRGRRGEGRDRGSQREGRERTARSTHERDRTREAALKTAKAKAHPTKADSQRGAQAKAARSNNDGTRGPTGEDPASTAHKHKEKTRGGAQTSRKAVAAKNAAKCRTDSQPMGEAQGKSAAPPQEEESSSGYYSYYSGDDSQESDSQRGAQAKAARRNNDGTRGPTGEDPASTAHKHKEKTRGGAQTLRKAVAAKNAAKCRTDSQPMGEAQGKSVAPQQEEESSSDYSGDDSQESDSQRGTQANAATRSNDGTKEPDDEDGASTAHKQKEKAQSEAQATYKVMEAKGVPAQFQRACQATGAMQAQGTSTAPQQKEEGEESAEGSQESSSESESASPQKDEKQS</sequence>
<keyword evidence="3" id="KW-1185">Reference proteome</keyword>
<feature type="compositionally biased region" description="Basic and acidic residues" evidence="1">
    <location>
        <begin position="610"/>
        <end position="628"/>
    </location>
</feature>
<feature type="region of interest" description="Disordered" evidence="1">
    <location>
        <begin position="169"/>
        <end position="247"/>
    </location>
</feature>
<evidence type="ECO:0000313" key="3">
    <source>
        <dbReference type="Proteomes" id="UP001178507"/>
    </source>
</evidence>
<dbReference type="AlphaFoldDB" id="A0AA36JB94"/>
<feature type="region of interest" description="Disordered" evidence="1">
    <location>
        <begin position="118"/>
        <end position="138"/>
    </location>
</feature>
<dbReference type="EMBL" id="CAUJNA010003478">
    <property type="protein sequence ID" value="CAJ1403037.1"/>
    <property type="molecule type" value="Genomic_DNA"/>
</dbReference>
<feature type="compositionally biased region" description="Acidic residues" evidence="1">
    <location>
        <begin position="868"/>
        <end position="883"/>
    </location>
</feature>
<gene>
    <name evidence="2" type="ORF">EVOR1521_LOCUS25790</name>
</gene>
<dbReference type="Proteomes" id="UP001178507">
    <property type="component" value="Unassembled WGS sequence"/>
</dbReference>
<feature type="compositionally biased region" description="Basic and acidic residues" evidence="1">
    <location>
        <begin position="226"/>
        <end position="235"/>
    </location>
</feature>
<feature type="compositionally biased region" description="Polar residues" evidence="1">
    <location>
        <begin position="888"/>
        <end position="899"/>
    </location>
</feature>
<reference evidence="2" key="1">
    <citation type="submission" date="2023-08" db="EMBL/GenBank/DDBJ databases">
        <authorList>
            <person name="Chen Y."/>
            <person name="Shah S."/>
            <person name="Dougan E. K."/>
            <person name="Thang M."/>
            <person name="Chan C."/>
        </authorList>
    </citation>
    <scope>NUCLEOTIDE SEQUENCE</scope>
</reference>
<feature type="compositionally biased region" description="Polar residues" evidence="1">
    <location>
        <begin position="177"/>
        <end position="187"/>
    </location>
</feature>
<name>A0AA36JB94_9DINO</name>